<evidence type="ECO:0000256" key="2">
    <source>
        <dbReference type="ARBA" id="ARBA00022857"/>
    </source>
</evidence>
<reference evidence="4" key="1">
    <citation type="submission" date="2022-12" db="EMBL/GenBank/DDBJ databases">
        <authorList>
            <person name="Petersen C."/>
        </authorList>
    </citation>
    <scope>NUCLEOTIDE SEQUENCE</scope>
    <source>
        <strain evidence="4">IBT 29677</strain>
    </source>
</reference>
<reference evidence="4" key="2">
    <citation type="journal article" date="2023" name="IMA Fungus">
        <title>Comparative genomic study of the Penicillium genus elucidates a diverse pangenome and 15 lateral gene transfer events.</title>
        <authorList>
            <person name="Petersen C."/>
            <person name="Sorensen T."/>
            <person name="Nielsen M.R."/>
            <person name="Sondergaard T.E."/>
            <person name="Sorensen J.L."/>
            <person name="Fitzpatrick D.A."/>
            <person name="Frisvad J.C."/>
            <person name="Nielsen K.L."/>
        </authorList>
    </citation>
    <scope>NUCLEOTIDE SEQUENCE</scope>
    <source>
        <strain evidence="4">IBT 29677</strain>
    </source>
</reference>
<dbReference type="OrthoDB" id="5371740at2759"/>
<gene>
    <name evidence="4" type="ORF">N7509_009125</name>
</gene>
<dbReference type="RefSeq" id="XP_056484382.1">
    <property type="nucleotide sequence ID" value="XM_056633762.1"/>
</dbReference>
<dbReference type="Gene3D" id="3.40.50.720">
    <property type="entry name" value="NAD(P)-binding Rossmann-like Domain"/>
    <property type="match status" value="1"/>
</dbReference>
<sequence length="290" mass="30925">MAQEYAYITGGASGLGKAVAIQLASKGIKSFIADRNTAGAEATAQEIGGDFATVDVTSWESQVAGFKKAVELFGRVDYVFAIAGIGSNDWMPPTQTNGDFQKPNLSVTEVNVHGMLMTVSLGVQQFRRQTANSHGFRGKVVVAGSVCGVYPSPGLSIYAASKHAVTGLVRSWGPELPAEGITLNCLIPSVMRTNISTPEFFDALESEGLLTPLHGAVDACEQLLGSNPVSGQCFEIGPDYDNGQGFTHPKFATFTDEKHRLVFDKLAVRGVSFKLGAENSKFLEAKSQYF</sequence>
<comment type="caution">
    <text evidence="4">The sequence shown here is derived from an EMBL/GenBank/DDBJ whole genome shotgun (WGS) entry which is preliminary data.</text>
</comment>
<dbReference type="GO" id="GO:0016491">
    <property type="term" value="F:oxidoreductase activity"/>
    <property type="evidence" value="ECO:0007669"/>
    <property type="project" value="UniProtKB-KW"/>
</dbReference>
<dbReference type="PANTHER" id="PTHR43180">
    <property type="entry name" value="3-OXOACYL-(ACYL-CARRIER-PROTEIN) REDUCTASE (AFU_ORTHOLOGUE AFUA_6G11210)"/>
    <property type="match status" value="1"/>
</dbReference>
<comment type="similarity">
    <text evidence="1">Belongs to the short-chain dehydrogenases/reductases (SDR) family.</text>
</comment>
<protein>
    <submittedName>
        <fullName evidence="4">Glucose 1-dehydrogenase</fullName>
    </submittedName>
</protein>
<dbReference type="InterPro" id="IPR036291">
    <property type="entry name" value="NAD(P)-bd_dom_sf"/>
</dbReference>
<proteinExistence type="inferred from homology"/>
<dbReference type="PRINTS" id="PR00081">
    <property type="entry name" value="GDHRDH"/>
</dbReference>
<dbReference type="GeneID" id="81372742"/>
<evidence type="ECO:0000313" key="4">
    <source>
        <dbReference type="EMBL" id="KAJ5386584.1"/>
    </source>
</evidence>
<dbReference type="PROSITE" id="PS00061">
    <property type="entry name" value="ADH_SHORT"/>
    <property type="match status" value="1"/>
</dbReference>
<evidence type="ECO:0000256" key="3">
    <source>
        <dbReference type="ARBA" id="ARBA00023002"/>
    </source>
</evidence>
<keyword evidence="2" id="KW-0521">NADP</keyword>
<dbReference type="InterPro" id="IPR002347">
    <property type="entry name" value="SDR_fam"/>
</dbReference>
<name>A0A9X0B3A9_9EURO</name>
<evidence type="ECO:0000256" key="1">
    <source>
        <dbReference type="ARBA" id="ARBA00006484"/>
    </source>
</evidence>
<dbReference type="Proteomes" id="UP001147747">
    <property type="component" value="Unassembled WGS sequence"/>
</dbReference>
<keyword evidence="5" id="KW-1185">Reference proteome</keyword>
<keyword evidence="3" id="KW-0560">Oxidoreductase</keyword>
<accession>A0A9X0B3A9</accession>
<dbReference type="SUPFAM" id="SSF51735">
    <property type="entry name" value="NAD(P)-binding Rossmann-fold domains"/>
    <property type="match status" value="1"/>
</dbReference>
<dbReference type="InterPro" id="IPR020904">
    <property type="entry name" value="Sc_DH/Rdtase_CS"/>
</dbReference>
<dbReference type="AlphaFoldDB" id="A0A9X0B3A9"/>
<dbReference type="Pfam" id="PF00106">
    <property type="entry name" value="adh_short"/>
    <property type="match status" value="1"/>
</dbReference>
<organism evidence="4 5">
    <name type="scientific">Penicillium cosmopolitanum</name>
    <dbReference type="NCBI Taxonomy" id="1131564"/>
    <lineage>
        <taxon>Eukaryota</taxon>
        <taxon>Fungi</taxon>
        <taxon>Dikarya</taxon>
        <taxon>Ascomycota</taxon>
        <taxon>Pezizomycotina</taxon>
        <taxon>Eurotiomycetes</taxon>
        <taxon>Eurotiomycetidae</taxon>
        <taxon>Eurotiales</taxon>
        <taxon>Aspergillaceae</taxon>
        <taxon>Penicillium</taxon>
    </lineage>
</organism>
<evidence type="ECO:0000313" key="5">
    <source>
        <dbReference type="Proteomes" id="UP001147747"/>
    </source>
</evidence>
<dbReference type="EMBL" id="JAPZBU010000009">
    <property type="protein sequence ID" value="KAJ5386584.1"/>
    <property type="molecule type" value="Genomic_DNA"/>
</dbReference>
<dbReference type="PANTHER" id="PTHR43180:SF33">
    <property type="entry name" value="15-HYDROXYPROSTAGLANDIN DEHYDROGENASE [NAD(+)]-LIKE"/>
    <property type="match status" value="1"/>
</dbReference>